<sequence>MYLHITEPTETISNKATKVWRISNTIGHTTALLIIGISIFCTNQLDWYDWVGIVLYLLGGLLILSAIFSIFIEPIYLQRTWRYQVDREFVQLKFGKWQQQHILIPMEKVEYVRTEQGPIMRRYDLYDLEIGTTTSNHKIPSISSDIAKSLKIEIATFAKIRDTEEGEMGA</sequence>
<evidence type="ECO:0000313" key="2">
    <source>
        <dbReference type="Proteomes" id="UP001064027"/>
    </source>
</evidence>
<dbReference type="EMBL" id="CP104558">
    <property type="protein sequence ID" value="UXH42984.1"/>
    <property type="molecule type" value="Genomic_DNA"/>
</dbReference>
<name>A0ACD4C3L3_9BACI</name>
<organism evidence="1 2">
    <name type="scientific">Rossellomorea vietnamensis</name>
    <dbReference type="NCBI Taxonomy" id="218284"/>
    <lineage>
        <taxon>Bacteria</taxon>
        <taxon>Bacillati</taxon>
        <taxon>Bacillota</taxon>
        <taxon>Bacilli</taxon>
        <taxon>Bacillales</taxon>
        <taxon>Bacillaceae</taxon>
        <taxon>Rossellomorea</taxon>
    </lineage>
</organism>
<protein>
    <submittedName>
        <fullName evidence="1">PH domain-containing protein</fullName>
    </submittedName>
</protein>
<accession>A0ACD4C3L3</accession>
<reference evidence="1" key="1">
    <citation type="submission" date="2022-09" db="EMBL/GenBank/DDBJ databases">
        <title>Complete genome sequence of Rossellomorea vietnamensis strain RL-WG62, a newly isolated PGPR with the potential for plant salinity stress alleviation.</title>
        <authorList>
            <person name="Ren L."/>
            <person name="Wang G."/>
            <person name="Hu H."/>
        </authorList>
    </citation>
    <scope>NUCLEOTIDE SEQUENCE</scope>
    <source>
        <strain evidence="1">RL-WG62</strain>
    </source>
</reference>
<dbReference type="Proteomes" id="UP001064027">
    <property type="component" value="Chromosome"/>
</dbReference>
<gene>
    <name evidence="1" type="ORF">N5C46_14965</name>
</gene>
<evidence type="ECO:0000313" key="1">
    <source>
        <dbReference type="EMBL" id="UXH42984.1"/>
    </source>
</evidence>
<proteinExistence type="predicted"/>
<keyword evidence="2" id="KW-1185">Reference proteome</keyword>